<evidence type="ECO:0000313" key="1">
    <source>
        <dbReference type="EMBL" id="CAI85759.1"/>
    </source>
</evidence>
<dbReference type="Proteomes" id="UP000006843">
    <property type="component" value="Chromosome I"/>
</dbReference>
<dbReference type="BioCyc" id="PHAL326442:PSHA_RS03300-MONOMER"/>
<dbReference type="eggNOG" id="ENOG5033IYW">
    <property type="taxonomic scope" value="Bacteria"/>
</dbReference>
<proteinExistence type="predicted"/>
<sequence length="207" mass="23657">MSYGIILIKILPNEFLDEFLDGFIFLNTYDFFKNLDSSDQVRSDPYEGVDECWQIESLHIADKDGNWVPIGGIKSPITYNAPNKVKSNILCLYSYTDRKDDCFDQRNFGFGNVAVIIKDSKEFIRRMKLSATAEGKVIYQGPITYVDKNTYHGTMGPFKKFSSLNYQNEFRFWLTGGNGEPCRLNLGCIRDIVMVVPSNTIPKIPKT</sequence>
<keyword evidence="2" id="KW-1185">Reference proteome</keyword>
<dbReference type="HOGENOM" id="CLU_1102161_0_0_6"/>
<dbReference type="PATRIC" id="fig|326442.8.peg.638"/>
<accession>Q3IDP6</accession>
<gene>
    <name evidence="1" type="ordered locus">PSHAa0675</name>
</gene>
<evidence type="ECO:0000313" key="2">
    <source>
        <dbReference type="Proteomes" id="UP000006843"/>
    </source>
</evidence>
<dbReference type="AlphaFoldDB" id="Q3IDP6"/>
<protein>
    <submittedName>
        <fullName evidence="1">Orphan protein</fullName>
    </submittedName>
</protein>
<dbReference type="EMBL" id="CR954246">
    <property type="protein sequence ID" value="CAI85759.1"/>
    <property type="molecule type" value="Genomic_DNA"/>
</dbReference>
<name>Q3IDP6_PSET1</name>
<reference evidence="1 2" key="1">
    <citation type="journal article" date="2005" name="Genome Res.">
        <title>Coping with cold: the genome of the versatile marine Antarctica bacterium Pseudoalteromonas haloplanktis TAC125.</title>
        <authorList>
            <person name="Medigue C."/>
            <person name="Krin E."/>
            <person name="Pascal G."/>
            <person name="Barbe V."/>
            <person name="Bernsel A."/>
            <person name="Bertin P."/>
            <person name="Cheung F."/>
            <person name="Cruveiller S."/>
            <person name="Damico S."/>
            <person name="Duilio A."/>
            <person name="Fang G."/>
            <person name="Feller G."/>
            <person name="Mangenot S."/>
            <person name="Marino G."/>
            <person name="Nilsson J."/>
            <person name="Parilli E."/>
            <person name="Rocha E."/>
            <person name="Rouy Z."/>
            <person name="Sekowska A."/>
            <person name="Tutino M.L."/>
            <person name="Vallenet D."/>
            <person name="von Heijne G."/>
            <person name="Danchin A."/>
        </authorList>
    </citation>
    <scope>NUCLEOTIDE SEQUENCE [LARGE SCALE GENOMIC DNA]</scope>
    <source>
        <strain evidence="2">TAC 125</strain>
    </source>
</reference>
<organism evidence="1 2">
    <name type="scientific">Pseudoalteromonas translucida (strain TAC 125)</name>
    <dbReference type="NCBI Taxonomy" id="326442"/>
    <lineage>
        <taxon>Bacteria</taxon>
        <taxon>Pseudomonadati</taxon>
        <taxon>Pseudomonadota</taxon>
        <taxon>Gammaproteobacteria</taxon>
        <taxon>Alteromonadales</taxon>
        <taxon>Pseudoalteromonadaceae</taxon>
        <taxon>Pseudoalteromonas</taxon>
    </lineage>
</organism>
<dbReference type="KEGG" id="pha:PSHAa0675"/>